<keyword evidence="3 5" id="KW-1133">Transmembrane helix</keyword>
<keyword evidence="8" id="KW-1185">Reference proteome</keyword>
<dbReference type="EMBL" id="CP015220">
    <property type="protein sequence ID" value="AMY24704.1"/>
    <property type="molecule type" value="Genomic_DNA"/>
</dbReference>
<feature type="transmembrane region" description="Helical" evidence="5">
    <location>
        <begin position="328"/>
        <end position="349"/>
    </location>
</feature>
<evidence type="ECO:0000259" key="6">
    <source>
        <dbReference type="PROSITE" id="PS50850"/>
    </source>
</evidence>
<evidence type="ECO:0000313" key="7">
    <source>
        <dbReference type="EMBL" id="AMY24704.1"/>
    </source>
</evidence>
<dbReference type="PATRIC" id="fig|1653479.3.peg.3464"/>
<dbReference type="GO" id="GO:0022857">
    <property type="term" value="F:transmembrane transporter activity"/>
    <property type="evidence" value="ECO:0007669"/>
    <property type="project" value="InterPro"/>
</dbReference>
<dbReference type="InterPro" id="IPR011701">
    <property type="entry name" value="MFS"/>
</dbReference>
<feature type="transmembrane region" description="Helical" evidence="5">
    <location>
        <begin position="187"/>
        <end position="207"/>
    </location>
</feature>
<feature type="transmembrane region" description="Helical" evidence="5">
    <location>
        <begin position="272"/>
        <end position="291"/>
    </location>
</feature>
<dbReference type="Proteomes" id="UP000076038">
    <property type="component" value="Chromosome"/>
</dbReference>
<dbReference type="Gene3D" id="1.20.1250.20">
    <property type="entry name" value="MFS general substrate transporter like domains"/>
    <property type="match status" value="1"/>
</dbReference>
<name>A0A143QP53_RHOFA</name>
<dbReference type="Pfam" id="PF07690">
    <property type="entry name" value="MFS_1"/>
    <property type="match status" value="1"/>
</dbReference>
<dbReference type="PROSITE" id="PS50850">
    <property type="entry name" value="MFS"/>
    <property type="match status" value="1"/>
</dbReference>
<comment type="subcellular location">
    <subcellularLocation>
        <location evidence="1">Cell membrane</location>
        <topology evidence="1">Multi-pass membrane protein</topology>
    </subcellularLocation>
</comment>
<dbReference type="InterPro" id="IPR052524">
    <property type="entry name" value="MFS_Cyanate_Porter"/>
</dbReference>
<keyword evidence="4 5" id="KW-0472">Membrane</keyword>
<feature type="transmembrane region" description="Helical" evidence="5">
    <location>
        <begin position="238"/>
        <end position="260"/>
    </location>
</feature>
<feature type="transmembrane region" description="Helical" evidence="5">
    <location>
        <begin position="152"/>
        <end position="175"/>
    </location>
</feature>
<reference evidence="8" key="2">
    <citation type="submission" date="2016-04" db="EMBL/GenBank/DDBJ databases">
        <title>Complete Genome and Plasmid Sequences for Rhodococcus fascians D188 and Draft Sequences for Rhodococcus spp. Isolates PBTS 1 and PBTS 2.</title>
        <authorList>
            <person name="Stamer R."/>
            <person name="Vereecke D."/>
            <person name="Zhang Y."/>
            <person name="Schilkey F."/>
            <person name="Devitt N."/>
            <person name="Randall J."/>
        </authorList>
    </citation>
    <scope>NUCLEOTIDE SEQUENCE [LARGE SCALE GENOMIC DNA]</scope>
    <source>
        <strain evidence="8">PBTS2</strain>
    </source>
</reference>
<feature type="domain" description="Major facilitator superfamily (MFS) profile" evidence="6">
    <location>
        <begin position="32"/>
        <end position="417"/>
    </location>
</feature>
<proteinExistence type="predicted"/>
<dbReference type="PANTHER" id="PTHR23523">
    <property type="match status" value="1"/>
</dbReference>
<dbReference type="InterPro" id="IPR020846">
    <property type="entry name" value="MFS_dom"/>
</dbReference>
<feature type="transmembrane region" description="Helical" evidence="5">
    <location>
        <begin position="303"/>
        <end position="322"/>
    </location>
</feature>
<dbReference type="OrthoDB" id="5317164at2"/>
<evidence type="ECO:0000256" key="2">
    <source>
        <dbReference type="ARBA" id="ARBA00022692"/>
    </source>
</evidence>
<dbReference type="PANTHER" id="PTHR23523:SF2">
    <property type="entry name" value="2-NITROIMIDAZOLE TRANSPORTER"/>
    <property type="match status" value="1"/>
</dbReference>
<gene>
    <name evidence="7" type="primary">yycB_1</name>
    <name evidence="7" type="ORF">A3Q41_03413</name>
</gene>
<feature type="transmembrane region" description="Helical" evidence="5">
    <location>
        <begin position="122"/>
        <end position="140"/>
    </location>
</feature>
<dbReference type="AlphaFoldDB" id="A0A143QP53"/>
<dbReference type="InterPro" id="IPR036259">
    <property type="entry name" value="MFS_trans_sf"/>
</dbReference>
<dbReference type="SUPFAM" id="SSF103473">
    <property type="entry name" value="MFS general substrate transporter"/>
    <property type="match status" value="1"/>
</dbReference>
<evidence type="ECO:0000256" key="5">
    <source>
        <dbReference type="SAM" id="Phobius"/>
    </source>
</evidence>
<feature type="transmembrane region" description="Helical" evidence="5">
    <location>
        <begin position="393"/>
        <end position="413"/>
    </location>
</feature>
<feature type="transmembrane region" description="Helical" evidence="5">
    <location>
        <begin position="98"/>
        <end position="116"/>
    </location>
</feature>
<protein>
    <submittedName>
        <fullName evidence="7">Putative transporter YycB</fullName>
    </submittedName>
</protein>
<feature type="transmembrane region" description="Helical" evidence="5">
    <location>
        <begin position="30"/>
        <end position="54"/>
    </location>
</feature>
<evidence type="ECO:0000256" key="3">
    <source>
        <dbReference type="ARBA" id="ARBA00022989"/>
    </source>
</evidence>
<reference evidence="7 8" key="1">
    <citation type="journal article" date="2016" name="Genome Announc.">
        <title>Complete Genome and Plasmid Sequences for Rhodococcus fascians D188 and Draft Sequences for Rhodococcus Isolates PBTS 1 and PBTS 2.</title>
        <authorList>
            <person name="Stamler R.A."/>
            <person name="Vereecke D."/>
            <person name="Zhang Y."/>
            <person name="Schilkey F."/>
            <person name="Devitt N."/>
            <person name="Randall J.J."/>
        </authorList>
    </citation>
    <scope>NUCLEOTIDE SEQUENCE [LARGE SCALE GENOMIC DNA]</scope>
    <source>
        <strain evidence="7 8">PBTS2</strain>
    </source>
</reference>
<evidence type="ECO:0000256" key="4">
    <source>
        <dbReference type="ARBA" id="ARBA00023136"/>
    </source>
</evidence>
<evidence type="ECO:0000256" key="1">
    <source>
        <dbReference type="ARBA" id="ARBA00004651"/>
    </source>
</evidence>
<organism evidence="7 8">
    <name type="scientific">Rhodococcoides fascians</name>
    <name type="common">Rhodococcus fascians</name>
    <dbReference type="NCBI Taxonomy" id="1828"/>
    <lineage>
        <taxon>Bacteria</taxon>
        <taxon>Bacillati</taxon>
        <taxon>Actinomycetota</taxon>
        <taxon>Actinomycetes</taxon>
        <taxon>Mycobacteriales</taxon>
        <taxon>Nocardiaceae</taxon>
        <taxon>Rhodococcoides</taxon>
    </lineage>
</organism>
<accession>A0A143QP53</accession>
<dbReference type="KEGG" id="rhs:A3Q41_03413"/>
<evidence type="ECO:0000313" key="8">
    <source>
        <dbReference type="Proteomes" id="UP000076038"/>
    </source>
</evidence>
<feature type="transmembrane region" description="Helical" evidence="5">
    <location>
        <begin position="66"/>
        <end position="86"/>
    </location>
</feature>
<keyword evidence="2 5" id="KW-0812">Transmembrane</keyword>
<sequence>MIRSSYDYAVSAPTVSETTQTGTSLVRGRLLVFAAIVLSALTLRAAVTSISPLFGRIATDLQFGDAVIGVVGMLPPAMFAVFGLATPFLAKRTGLERAALLAMALTTIGMATRAFAPNTASLLALSAIALAGMGIGNVVIPPLVKRYFSDRLAVVSTIYICALQISTMIPPLLAVPVADAHGWRLSIGVWAIVGVAAALPWLGVVIARRGRDEKDVSAEAGSAAVHTRSGGRIHRSSLAWGMVMMFAMTSLITYSMLTWLPTLLIDSGIGEGLAGASVAAFGAMGLVTSLATPTLCAKLRNPFGLVLVAAVCYLCGFSGLHFSPAAGTVIWVCLIGLGTMTFPMSLTLINLRTCTAVGSSSLSGFTQGLGYVVSATGPILFGFLHTVSGGWGLPLTLLTGCVVILLVGGYLCCRPRMLEDSW</sequence>
<dbReference type="GO" id="GO:0005886">
    <property type="term" value="C:plasma membrane"/>
    <property type="evidence" value="ECO:0007669"/>
    <property type="project" value="UniProtKB-SubCell"/>
</dbReference>
<feature type="transmembrane region" description="Helical" evidence="5">
    <location>
        <begin position="369"/>
        <end position="387"/>
    </location>
</feature>